<dbReference type="GeneID" id="34619236"/>
<feature type="region of interest" description="Disordered" evidence="1">
    <location>
        <begin position="261"/>
        <end position="294"/>
    </location>
</feature>
<dbReference type="GO" id="GO:0006396">
    <property type="term" value="P:RNA processing"/>
    <property type="evidence" value="ECO:0007669"/>
    <property type="project" value="InterPro"/>
</dbReference>
<feature type="region of interest" description="Disordered" evidence="1">
    <location>
        <begin position="51"/>
        <end position="72"/>
    </location>
</feature>
<proteinExistence type="predicted"/>
<dbReference type="InterPro" id="IPR007175">
    <property type="entry name" value="Rpr2/Snm1/Rpp21"/>
</dbReference>
<feature type="region of interest" description="Disordered" evidence="1">
    <location>
        <begin position="158"/>
        <end position="180"/>
    </location>
</feature>
<gene>
    <name evidence="3" type="primary">LOC34619236</name>
</gene>
<evidence type="ECO:0000313" key="3">
    <source>
        <dbReference type="RefSeq" id="XP_026190351.1"/>
    </source>
</evidence>
<keyword evidence="2" id="KW-1185">Reference proteome</keyword>
<feature type="region of interest" description="Disordered" evidence="1">
    <location>
        <begin position="202"/>
        <end position="226"/>
    </location>
</feature>
<accession>A0A6P6RRD5</accession>
<name>A0A6P6RRD5_9EIME</name>
<evidence type="ECO:0000313" key="2">
    <source>
        <dbReference type="Proteomes" id="UP000515125"/>
    </source>
</evidence>
<dbReference type="Pfam" id="PF04032">
    <property type="entry name" value="Rpr2"/>
    <property type="match status" value="1"/>
</dbReference>
<feature type="compositionally biased region" description="Polar residues" evidence="1">
    <location>
        <begin position="163"/>
        <end position="180"/>
    </location>
</feature>
<protein>
    <submittedName>
        <fullName evidence="3">Uncharacterized protein LOC34619236</fullName>
    </submittedName>
</protein>
<evidence type="ECO:0000256" key="1">
    <source>
        <dbReference type="SAM" id="MobiDB-lite"/>
    </source>
</evidence>
<organism evidence="2 3">
    <name type="scientific">Cyclospora cayetanensis</name>
    <dbReference type="NCBI Taxonomy" id="88456"/>
    <lineage>
        <taxon>Eukaryota</taxon>
        <taxon>Sar</taxon>
        <taxon>Alveolata</taxon>
        <taxon>Apicomplexa</taxon>
        <taxon>Conoidasida</taxon>
        <taxon>Coccidia</taxon>
        <taxon>Eucoccidiorida</taxon>
        <taxon>Eimeriorina</taxon>
        <taxon>Eimeriidae</taxon>
        <taxon>Cyclospora</taxon>
    </lineage>
</organism>
<dbReference type="AlphaFoldDB" id="A0A6P6RRD5"/>
<feature type="compositionally biased region" description="Basic residues" evidence="1">
    <location>
        <begin position="261"/>
        <end position="274"/>
    </location>
</feature>
<sequence>MYALLIPPGGLALNDCSPSGKPSTTVSAAAGTTDATSLGFHTVAEKARGAAANSGSEVPAATSAPAALGKGEAVPAGASPAQRRLNFLLQASVHLTTKCPSLSRVLQQQLWEVSRRHVLRLHASVKHSCCNSCFSLLLPQNASVRECLRGRGYREGSRITAGDASNSGDTTSGNSKASDDNNCCGSKGCTNAENIQKYEVRAAKRQSPEGSTFDAADPSTHCSSRKHCESGVCSSEKGDACGSDLSPRSCNVASCRNCIQRPKRRKQRRSGRRRVPAEKVSQQQQHQGRQRHSELQPLMEVQCRICGYISRRP</sequence>
<dbReference type="RefSeq" id="XP_026190351.1">
    <property type="nucleotide sequence ID" value="XM_026334566.1"/>
</dbReference>
<reference evidence="3" key="1">
    <citation type="submission" date="2025-08" db="UniProtKB">
        <authorList>
            <consortium name="RefSeq"/>
        </authorList>
    </citation>
    <scope>IDENTIFICATION</scope>
</reference>
<dbReference type="Proteomes" id="UP000515125">
    <property type="component" value="Unplaced"/>
</dbReference>
<dbReference type="OrthoDB" id="128536at2759"/>